<reference evidence="1 2" key="1">
    <citation type="journal article" date="2014" name="BMC Genomics">
        <title>Adaptive genomic structural variation in the grape powdery mildew pathogen, Erysiphe necator.</title>
        <authorList>
            <person name="Jones L."/>
            <person name="Riaz S."/>
            <person name="Morales-Cruz A."/>
            <person name="Amrine K.C."/>
            <person name="McGuire B."/>
            <person name="Gubler W.D."/>
            <person name="Walker M.A."/>
            <person name="Cantu D."/>
        </authorList>
    </citation>
    <scope>NUCLEOTIDE SEQUENCE [LARGE SCALE GENOMIC DNA]</scope>
    <source>
        <strain evidence="2">c</strain>
    </source>
</reference>
<dbReference type="AlphaFoldDB" id="A0A0B1P6Z7"/>
<dbReference type="Proteomes" id="UP000030854">
    <property type="component" value="Unassembled WGS sequence"/>
</dbReference>
<keyword evidence="2" id="KW-1185">Reference proteome</keyword>
<comment type="caution">
    <text evidence="1">The sequence shown here is derived from an EMBL/GenBank/DDBJ whole genome shotgun (WGS) entry which is preliminary data.</text>
</comment>
<dbReference type="PANTHER" id="PTHR35519:SF2">
    <property type="entry name" value="PH DOMAIN PROTEIN"/>
    <property type="match status" value="1"/>
</dbReference>
<dbReference type="Pfam" id="PF13430">
    <property type="entry name" value="DUF4112"/>
    <property type="match status" value="1"/>
</dbReference>
<dbReference type="STRING" id="52586.A0A0B1P6Z7"/>
<evidence type="ECO:0000313" key="2">
    <source>
        <dbReference type="Proteomes" id="UP000030854"/>
    </source>
</evidence>
<organism evidence="1 2">
    <name type="scientific">Uncinula necator</name>
    <name type="common">Grape powdery mildew</name>
    <dbReference type="NCBI Taxonomy" id="52586"/>
    <lineage>
        <taxon>Eukaryota</taxon>
        <taxon>Fungi</taxon>
        <taxon>Dikarya</taxon>
        <taxon>Ascomycota</taxon>
        <taxon>Pezizomycotina</taxon>
        <taxon>Leotiomycetes</taxon>
        <taxon>Erysiphales</taxon>
        <taxon>Erysiphaceae</taxon>
        <taxon>Erysiphe</taxon>
    </lineage>
</organism>
<dbReference type="OMA" id="CNFCGIR"/>
<dbReference type="InterPro" id="IPR025187">
    <property type="entry name" value="DUF4112"/>
</dbReference>
<sequence length="200" mass="21784">MASLLAKLISKKLLRENLENKFGLEDPRFETIPATNIGGKPKKRLKALPPGISAHDGKVLTKVKRRAYRLDLCLCNCCGIRFGWSSVIGIVPGFGDALDVFMALMVLRTCQKVDGGLPKSVQAKMLINIIIDFGVGLIPFIGDIADALFRANTRNAILLEQHLRDKGIKNLEAQNLPPEPPTSVKLNQSEQRVIGGSATA</sequence>
<evidence type="ECO:0000313" key="1">
    <source>
        <dbReference type="EMBL" id="KHJ32691.1"/>
    </source>
</evidence>
<dbReference type="EMBL" id="JNVN01001878">
    <property type="protein sequence ID" value="KHJ32691.1"/>
    <property type="molecule type" value="Genomic_DNA"/>
</dbReference>
<accession>A0A0B1P6Z7</accession>
<protein>
    <submittedName>
        <fullName evidence="1">Putative ph domain-containing protein</fullName>
    </submittedName>
</protein>
<dbReference type="OrthoDB" id="2103474at2759"/>
<dbReference type="HOGENOM" id="CLU_067862_3_1_1"/>
<gene>
    <name evidence="1" type="ORF">EV44_g2040</name>
</gene>
<dbReference type="PANTHER" id="PTHR35519">
    <property type="entry name" value="MEMBRANE PROTEINS"/>
    <property type="match status" value="1"/>
</dbReference>
<name>A0A0B1P6Z7_UNCNE</name>
<proteinExistence type="predicted"/>